<dbReference type="InterPro" id="IPR003607">
    <property type="entry name" value="HD/PDEase_dom"/>
</dbReference>
<reference evidence="2 3" key="1">
    <citation type="submission" date="2018-04" db="EMBL/GenBank/DDBJ databases">
        <title>Flavobacterium sp. nov., isolated from glacier ice.</title>
        <authorList>
            <person name="Liu Q."/>
            <person name="Xin Y.-H."/>
        </authorList>
    </citation>
    <scope>NUCLEOTIDE SEQUENCE [LARGE SCALE GENOMIC DNA]</scope>
    <source>
        <strain evidence="2 3">LB2P30</strain>
    </source>
</reference>
<dbReference type="SUPFAM" id="SSF109604">
    <property type="entry name" value="HD-domain/PDEase-like"/>
    <property type="match status" value="1"/>
</dbReference>
<comment type="caution">
    <text evidence="2">The sequence shown here is derived from an EMBL/GenBank/DDBJ whole genome shotgun (WGS) entry which is preliminary data.</text>
</comment>
<dbReference type="Pfam" id="PF19276">
    <property type="entry name" value="HD_assoc_2"/>
    <property type="match status" value="1"/>
</dbReference>
<keyword evidence="2" id="KW-0378">Hydrolase</keyword>
<dbReference type="Proteomes" id="UP000245618">
    <property type="component" value="Unassembled WGS sequence"/>
</dbReference>
<dbReference type="SMART" id="SM00471">
    <property type="entry name" value="HDc"/>
    <property type="match status" value="1"/>
</dbReference>
<dbReference type="InterPro" id="IPR006674">
    <property type="entry name" value="HD_domain"/>
</dbReference>
<dbReference type="OrthoDB" id="9803619at2"/>
<feature type="domain" description="HD" evidence="1">
    <location>
        <begin position="57"/>
        <end position="169"/>
    </location>
</feature>
<dbReference type="CDD" id="cd00077">
    <property type="entry name" value="HDc"/>
    <property type="match status" value="1"/>
</dbReference>
<dbReference type="PANTHER" id="PTHR11373">
    <property type="entry name" value="DEOXYNUCLEOSIDE TRIPHOSPHATE TRIPHOSPHOHYDROLASE"/>
    <property type="match status" value="1"/>
</dbReference>
<dbReference type="GO" id="GO:0008832">
    <property type="term" value="F:dGTPase activity"/>
    <property type="evidence" value="ECO:0007669"/>
    <property type="project" value="TreeGrafter"/>
</dbReference>
<dbReference type="PROSITE" id="PS51831">
    <property type="entry name" value="HD"/>
    <property type="match status" value="1"/>
</dbReference>
<protein>
    <submittedName>
        <fullName evidence="2">Phosphohydrolase</fullName>
    </submittedName>
</protein>
<dbReference type="InterPro" id="IPR050135">
    <property type="entry name" value="dGTPase-like"/>
</dbReference>
<evidence type="ECO:0000259" key="1">
    <source>
        <dbReference type="PROSITE" id="PS51831"/>
    </source>
</evidence>
<dbReference type="PANTHER" id="PTHR11373:SF4">
    <property type="entry name" value="DEOXYNUCLEOSIDE TRIPHOSPHATE TRIPHOSPHOHYDROLASE SAMHD1"/>
    <property type="match status" value="1"/>
</dbReference>
<proteinExistence type="predicted"/>
<dbReference type="GO" id="GO:0006203">
    <property type="term" value="P:dGTP catabolic process"/>
    <property type="evidence" value="ECO:0007669"/>
    <property type="project" value="TreeGrafter"/>
</dbReference>
<sequence>MSQINKLKIFNDPIYGFITIPNPLIYDLIQHSYFQRLRRISQMGLSYLVYPGANHTRFHHALGCMHLMQKAVEVLRFKEVSISSEEENALYIAILLHDIGHGPFSHAMESSIVEDVHHEEISLLFMEQLNNEFNGQLSLAIQVFKGDYHRKFMLQLISSQLDMDRMDYLKRDSFYSGVSEGNVNSERLIQMMNVVDDVLVIEEKGIYSVEKFLMSRRLMYWQVYLHKTSLVAELILTKILKRAKELTERGLVLPCSEPLLFFMQNKVNLETFDTKTLSLFAQLDDFDIISALKSWQNQEDFILSTLSKMIINRDLLKIKLTNDKVSMEELLIQKERFSIQNNISLTESNYFIFKGKIKSQAYSKVAEPIRILNKDLTIEDVVEASDQLNLKSLSKLVTKYYICFPKQLV</sequence>
<dbReference type="RefSeq" id="WP_116764094.1">
    <property type="nucleotide sequence ID" value="NZ_QCZH01000018.1"/>
</dbReference>
<dbReference type="EMBL" id="QCZH01000018">
    <property type="protein sequence ID" value="PWA07836.1"/>
    <property type="molecule type" value="Genomic_DNA"/>
</dbReference>
<organism evidence="2 3">
    <name type="scientific">Flavobacterium laiguense</name>
    <dbReference type="NCBI Taxonomy" id="2169409"/>
    <lineage>
        <taxon>Bacteria</taxon>
        <taxon>Pseudomonadati</taxon>
        <taxon>Bacteroidota</taxon>
        <taxon>Flavobacteriia</taxon>
        <taxon>Flavobacteriales</taxon>
        <taxon>Flavobacteriaceae</taxon>
        <taxon>Flavobacterium</taxon>
    </lineage>
</organism>
<evidence type="ECO:0000313" key="2">
    <source>
        <dbReference type="EMBL" id="PWA07836.1"/>
    </source>
</evidence>
<dbReference type="InterPro" id="IPR045509">
    <property type="entry name" value="HD_assoc_2"/>
</dbReference>
<evidence type="ECO:0000313" key="3">
    <source>
        <dbReference type="Proteomes" id="UP000245618"/>
    </source>
</evidence>
<dbReference type="AlphaFoldDB" id="A0A2U1JRL4"/>
<gene>
    <name evidence="2" type="ORF">DB891_13425</name>
</gene>
<dbReference type="Gene3D" id="1.10.3210.10">
    <property type="entry name" value="Hypothetical protein af1432"/>
    <property type="match status" value="1"/>
</dbReference>
<accession>A0A2U1JRL4</accession>
<dbReference type="Pfam" id="PF01966">
    <property type="entry name" value="HD"/>
    <property type="match status" value="1"/>
</dbReference>
<name>A0A2U1JRL4_9FLAO</name>
<keyword evidence="3" id="KW-1185">Reference proteome</keyword>